<dbReference type="Pfam" id="PF03080">
    <property type="entry name" value="Neprosin"/>
    <property type="match status" value="1"/>
</dbReference>
<feature type="chain" id="PRO_5009643121" description="Neprosin PEP catalytic domain-containing protein" evidence="2">
    <location>
        <begin position="22"/>
        <end position="268"/>
    </location>
</feature>
<accession>A0A1J7BC86</accession>
<dbReference type="PROSITE" id="PS52045">
    <property type="entry name" value="NEPROSIN_PEP_CD"/>
    <property type="match status" value="1"/>
</dbReference>
<dbReference type="PANTHER" id="PTHR31589:SF110">
    <property type="entry name" value="PROTEIN, PUTATIVE (DUF239)-RELATED"/>
    <property type="match status" value="1"/>
</dbReference>
<dbReference type="AlphaFoldDB" id="A0A1J7BC86"/>
<dbReference type="PANTHER" id="PTHR31589">
    <property type="entry name" value="PROTEIN, PUTATIVE (DUF239)-RELATED-RELATED"/>
    <property type="match status" value="1"/>
</dbReference>
<comment type="caution">
    <text evidence="4">The sequence shown here is derived from an EMBL/GenBank/DDBJ whole genome shotgun (WGS) entry which is preliminary data.</text>
</comment>
<name>A0A1J7BC86_9ACTN</name>
<keyword evidence="5" id="KW-1185">Reference proteome</keyword>
<dbReference type="EMBL" id="MLCF01000103">
    <property type="protein sequence ID" value="OIV36303.1"/>
    <property type="molecule type" value="Genomic_DNA"/>
</dbReference>
<evidence type="ECO:0000313" key="5">
    <source>
        <dbReference type="Proteomes" id="UP000243342"/>
    </source>
</evidence>
<dbReference type="Proteomes" id="UP000243342">
    <property type="component" value="Unassembled WGS sequence"/>
</dbReference>
<evidence type="ECO:0000256" key="1">
    <source>
        <dbReference type="SAM" id="MobiDB-lite"/>
    </source>
</evidence>
<keyword evidence="2" id="KW-0732">Signal</keyword>
<organism evidence="4 5">
    <name type="scientific">Mangrovactinospora gilvigrisea</name>
    <dbReference type="NCBI Taxonomy" id="1428644"/>
    <lineage>
        <taxon>Bacteria</taxon>
        <taxon>Bacillati</taxon>
        <taxon>Actinomycetota</taxon>
        <taxon>Actinomycetes</taxon>
        <taxon>Kitasatosporales</taxon>
        <taxon>Streptomycetaceae</taxon>
        <taxon>Mangrovactinospora</taxon>
    </lineage>
</organism>
<gene>
    <name evidence="4" type="ORF">BIV57_17135</name>
</gene>
<dbReference type="InterPro" id="IPR004314">
    <property type="entry name" value="Neprosin"/>
</dbReference>
<evidence type="ECO:0000313" key="4">
    <source>
        <dbReference type="EMBL" id="OIV36303.1"/>
    </source>
</evidence>
<dbReference type="InterPro" id="IPR053168">
    <property type="entry name" value="Glutamic_endopeptidase"/>
</dbReference>
<evidence type="ECO:0000256" key="2">
    <source>
        <dbReference type="SAM" id="SignalP"/>
    </source>
</evidence>
<proteinExistence type="predicted"/>
<reference evidence="4 5" key="1">
    <citation type="submission" date="2016-10" db="EMBL/GenBank/DDBJ databases">
        <title>Genome sequence of Streptomyces gilvigriseus MUSC 26.</title>
        <authorList>
            <person name="Lee L.-H."/>
            <person name="Ser H.-L."/>
        </authorList>
    </citation>
    <scope>NUCLEOTIDE SEQUENCE [LARGE SCALE GENOMIC DNA]</scope>
    <source>
        <strain evidence="4 5">MUSC 26</strain>
    </source>
</reference>
<dbReference type="STRING" id="1428644.BIV57_17135"/>
<feature type="signal peptide" evidence="2">
    <location>
        <begin position="1"/>
        <end position="21"/>
    </location>
</feature>
<feature type="domain" description="Neprosin PEP catalytic" evidence="3">
    <location>
        <begin position="39"/>
        <end position="268"/>
    </location>
</feature>
<feature type="region of interest" description="Disordered" evidence="1">
    <location>
        <begin position="238"/>
        <end position="268"/>
    </location>
</feature>
<evidence type="ECO:0000259" key="3">
    <source>
        <dbReference type="PROSITE" id="PS52045"/>
    </source>
</evidence>
<protein>
    <recommendedName>
        <fullName evidence="3">Neprosin PEP catalytic domain-containing protein</fullName>
    </recommendedName>
</protein>
<sequence>MAAVSVVLAAAAAVPSGAAPASPLEASGAVPTVPPAGGDRPTCWFGACYDYVFGRQVTAVQGAAVSMGVARPRVDPRRATEHSLQELSIQNTGQTATVEVGWTVDRQLNHDTRPHLFVYHWVHGKTSCYNGCGFVRTSNRVRPGRALRPGSTVRLGIRRIRGDWWVLAGGRRIGYFPGSLWQGTFTSGSITTAFGEVALAKDDVPSCTAMGNGRFGTAAGSSRISAFTLYGTSTPPRLSLTSTSPARYNSGHPSARSFTLGGPGKGPC</sequence>